<dbReference type="PANTHER" id="PTHR32060:SF30">
    <property type="entry name" value="CARBOXY-TERMINAL PROCESSING PROTEASE CTPA"/>
    <property type="match status" value="1"/>
</dbReference>
<dbReference type="Proteomes" id="UP000192478">
    <property type="component" value="Chromosome"/>
</dbReference>
<gene>
    <name evidence="7" type="primary">ctpB</name>
    <name evidence="7" type="ORF">CLFO_36010</name>
</gene>
<evidence type="ECO:0000259" key="6">
    <source>
        <dbReference type="PROSITE" id="PS50106"/>
    </source>
</evidence>
<sequence>MSRGEIAMISKRKALAGAVILVVLTTVLNATLGNLVALPLGQKVLIPRDTYEYYRDLGDEYSKLLTLKEFLSKNYYKEVDEEKLIESAIKGMFQGVEDPYTTYMTEREFTDLMTRTQGTYGGIGVIITPGEDGFVTVVSPIEDTPGERAGIATGDRILNVDGKAVSGEQLDLAAEMMKGEPGTNVILTLWREGRNEPFEVTLEREEIRLKTVRSEMLENNIGYVRISMFDEQTANDFKEHIGELEKQNIEGLIIDLRNNPGGLLSQCLEIADMVLGEQVIVYTEDRHGTREIEKSDKKQVEVPLILLVNKGSASASEILAGAVKDGNRGVILGTTTFGKGLVQQVKPLNDGTGFKYTVSQYFTPNGTNIHGKGIEPDIVVELPEELRNEVTIERDQDTQLQKAIEVIKEKMQE</sequence>
<dbReference type="PANTHER" id="PTHR32060">
    <property type="entry name" value="TAIL-SPECIFIC PROTEASE"/>
    <property type="match status" value="1"/>
</dbReference>
<dbReference type="EMBL" id="CP020559">
    <property type="protein sequence ID" value="ARE89194.1"/>
    <property type="molecule type" value="Genomic_DNA"/>
</dbReference>
<evidence type="ECO:0000256" key="2">
    <source>
        <dbReference type="ARBA" id="ARBA00022670"/>
    </source>
</evidence>
<organism evidence="7 8">
    <name type="scientific">Clostridium formicaceticum</name>
    <dbReference type="NCBI Taxonomy" id="1497"/>
    <lineage>
        <taxon>Bacteria</taxon>
        <taxon>Bacillati</taxon>
        <taxon>Bacillota</taxon>
        <taxon>Clostridia</taxon>
        <taxon>Eubacteriales</taxon>
        <taxon>Clostridiaceae</taxon>
        <taxon>Clostridium</taxon>
    </lineage>
</organism>
<proteinExistence type="inferred from homology"/>
<keyword evidence="4 5" id="KW-0720">Serine protease</keyword>
<dbReference type="InterPro" id="IPR041489">
    <property type="entry name" value="PDZ_6"/>
</dbReference>
<dbReference type="Gene3D" id="3.30.750.44">
    <property type="match status" value="1"/>
</dbReference>
<dbReference type="Pfam" id="PF22694">
    <property type="entry name" value="CtpB_N-like"/>
    <property type="match status" value="1"/>
</dbReference>
<dbReference type="NCBIfam" id="TIGR00225">
    <property type="entry name" value="prc"/>
    <property type="match status" value="1"/>
</dbReference>
<evidence type="ECO:0000313" key="8">
    <source>
        <dbReference type="Proteomes" id="UP000192478"/>
    </source>
</evidence>
<dbReference type="Gene3D" id="2.30.42.10">
    <property type="match status" value="1"/>
</dbReference>
<evidence type="ECO:0000256" key="4">
    <source>
        <dbReference type="ARBA" id="ARBA00022825"/>
    </source>
</evidence>
<dbReference type="InterPro" id="IPR004447">
    <property type="entry name" value="Peptidase_S41A"/>
</dbReference>
<evidence type="ECO:0000313" key="7">
    <source>
        <dbReference type="EMBL" id="ARE89194.1"/>
    </source>
</evidence>
<dbReference type="SMART" id="SM00245">
    <property type="entry name" value="TSPc"/>
    <property type="match status" value="1"/>
</dbReference>
<dbReference type="GO" id="GO:0004252">
    <property type="term" value="F:serine-type endopeptidase activity"/>
    <property type="evidence" value="ECO:0007669"/>
    <property type="project" value="UniProtKB-EC"/>
</dbReference>
<dbReference type="Pfam" id="PF17820">
    <property type="entry name" value="PDZ_6"/>
    <property type="match status" value="1"/>
</dbReference>
<dbReference type="InterPro" id="IPR036034">
    <property type="entry name" value="PDZ_sf"/>
</dbReference>
<dbReference type="PROSITE" id="PS50106">
    <property type="entry name" value="PDZ"/>
    <property type="match status" value="1"/>
</dbReference>
<name>A0AAC9RLA1_9CLOT</name>
<keyword evidence="2 5" id="KW-0645">Protease</keyword>
<keyword evidence="3 5" id="KW-0378">Hydrolase</keyword>
<protein>
    <submittedName>
        <fullName evidence="7">Carboxy-terminal processing protease CtpB</fullName>
        <ecNumber evidence="7">3.4.21.102</ecNumber>
    </submittedName>
</protein>
<dbReference type="GO" id="GO:0030288">
    <property type="term" value="C:outer membrane-bounded periplasmic space"/>
    <property type="evidence" value="ECO:0007669"/>
    <property type="project" value="TreeGrafter"/>
</dbReference>
<evidence type="ECO:0000256" key="1">
    <source>
        <dbReference type="ARBA" id="ARBA00009179"/>
    </source>
</evidence>
<dbReference type="SUPFAM" id="SSF50156">
    <property type="entry name" value="PDZ domain-like"/>
    <property type="match status" value="1"/>
</dbReference>
<dbReference type="InterPro" id="IPR055210">
    <property type="entry name" value="CtpA/B_N"/>
</dbReference>
<dbReference type="CDD" id="cd06782">
    <property type="entry name" value="cpPDZ_CPP-like"/>
    <property type="match status" value="1"/>
</dbReference>
<dbReference type="SMART" id="SM00228">
    <property type="entry name" value="PDZ"/>
    <property type="match status" value="1"/>
</dbReference>
<dbReference type="InterPro" id="IPR005151">
    <property type="entry name" value="Tail-specific_protease"/>
</dbReference>
<evidence type="ECO:0000256" key="3">
    <source>
        <dbReference type="ARBA" id="ARBA00022801"/>
    </source>
</evidence>
<comment type="similarity">
    <text evidence="1 5">Belongs to the peptidase S41A family.</text>
</comment>
<dbReference type="InterPro" id="IPR029045">
    <property type="entry name" value="ClpP/crotonase-like_dom_sf"/>
</dbReference>
<dbReference type="GO" id="GO:0007165">
    <property type="term" value="P:signal transduction"/>
    <property type="evidence" value="ECO:0007669"/>
    <property type="project" value="TreeGrafter"/>
</dbReference>
<evidence type="ECO:0000256" key="5">
    <source>
        <dbReference type="RuleBase" id="RU004404"/>
    </source>
</evidence>
<dbReference type="CDD" id="cd07560">
    <property type="entry name" value="Peptidase_S41_CPP"/>
    <property type="match status" value="1"/>
</dbReference>
<dbReference type="InterPro" id="IPR001478">
    <property type="entry name" value="PDZ"/>
</dbReference>
<dbReference type="AlphaFoldDB" id="A0AAC9RLA1"/>
<dbReference type="SUPFAM" id="SSF52096">
    <property type="entry name" value="ClpP/crotonase"/>
    <property type="match status" value="1"/>
</dbReference>
<accession>A0AAC9RLA1</accession>
<dbReference type="Gene3D" id="3.90.226.10">
    <property type="entry name" value="2-enoyl-CoA Hydratase, Chain A, domain 1"/>
    <property type="match status" value="1"/>
</dbReference>
<reference evidence="7 8" key="1">
    <citation type="submission" date="2017-03" db="EMBL/GenBank/DDBJ databases">
        <title>Complete sequence of Clostridium formicaceticum DSM 92.</title>
        <authorList>
            <person name="Poehlein A."/>
            <person name="Karl M."/>
            <person name="Bengelsdorf F.R."/>
            <person name="Duerre P."/>
            <person name="Daniel R."/>
        </authorList>
    </citation>
    <scope>NUCLEOTIDE SEQUENCE [LARGE SCALE GENOMIC DNA]</scope>
    <source>
        <strain evidence="7 8">DSM 92</strain>
    </source>
</reference>
<dbReference type="Pfam" id="PF03572">
    <property type="entry name" value="Peptidase_S41"/>
    <property type="match status" value="1"/>
</dbReference>
<dbReference type="GO" id="GO:0006508">
    <property type="term" value="P:proteolysis"/>
    <property type="evidence" value="ECO:0007669"/>
    <property type="project" value="UniProtKB-KW"/>
</dbReference>
<feature type="domain" description="PDZ" evidence="6">
    <location>
        <begin position="109"/>
        <end position="192"/>
    </location>
</feature>
<dbReference type="EC" id="3.4.21.102" evidence="7"/>
<dbReference type="FunFam" id="2.30.42.10:FF:000063">
    <property type="entry name" value="Peptidase, S41 family"/>
    <property type="match status" value="1"/>
</dbReference>